<dbReference type="AlphaFoldDB" id="C5L828"/>
<feature type="non-terminal residue" evidence="1">
    <location>
        <position position="103"/>
    </location>
</feature>
<dbReference type="InParanoid" id="C5L828"/>
<organism evidence="2">
    <name type="scientific">Perkinsus marinus (strain ATCC 50983 / TXsc)</name>
    <dbReference type="NCBI Taxonomy" id="423536"/>
    <lineage>
        <taxon>Eukaryota</taxon>
        <taxon>Sar</taxon>
        <taxon>Alveolata</taxon>
        <taxon>Perkinsozoa</taxon>
        <taxon>Perkinsea</taxon>
        <taxon>Perkinsida</taxon>
        <taxon>Perkinsidae</taxon>
        <taxon>Perkinsus</taxon>
    </lineage>
</organism>
<proteinExistence type="predicted"/>
<evidence type="ECO:0000313" key="1">
    <source>
        <dbReference type="EMBL" id="EER07116.1"/>
    </source>
</evidence>
<keyword evidence="2" id="KW-1185">Reference proteome</keyword>
<dbReference type="Proteomes" id="UP000007800">
    <property type="component" value="Unassembled WGS sequence"/>
</dbReference>
<name>C5L828_PERM5</name>
<dbReference type="GeneID" id="9059578"/>
<dbReference type="EMBL" id="GG680029">
    <property type="protein sequence ID" value="EER07116.1"/>
    <property type="molecule type" value="Genomic_DNA"/>
</dbReference>
<dbReference type="RefSeq" id="XP_002775300.1">
    <property type="nucleotide sequence ID" value="XM_002775254.1"/>
</dbReference>
<accession>C5L828</accession>
<reference evidence="1 2" key="1">
    <citation type="submission" date="2008-07" db="EMBL/GenBank/DDBJ databases">
        <authorList>
            <person name="El-Sayed N."/>
            <person name="Caler E."/>
            <person name="Inman J."/>
            <person name="Amedeo P."/>
            <person name="Hass B."/>
            <person name="Wortman J."/>
        </authorList>
    </citation>
    <scope>NUCLEOTIDE SEQUENCE [LARGE SCALE GENOMIC DNA]</scope>
    <source>
        <strain evidence="2">ATCC 50983 / TXsc</strain>
    </source>
</reference>
<evidence type="ECO:0000313" key="2">
    <source>
        <dbReference type="Proteomes" id="UP000007800"/>
    </source>
</evidence>
<gene>
    <name evidence="1" type="ORF">Pmar_PMAR015173</name>
</gene>
<protein>
    <submittedName>
        <fullName evidence="1">Uncharacterized protein</fullName>
    </submittedName>
</protein>
<sequence length="103" mass="11626">MRVVYHPIPVSRIAKVRGYASRKVRERRYEKSIESGLGLGPELRVLDTLLTMFWIARTTVQTVAEAHSASEAPNKKSELAVTKRVTTSCDIDPLSDDFMQVLH</sequence>